<keyword evidence="2" id="KW-1185">Reference proteome</keyword>
<protein>
    <submittedName>
        <fullName evidence="1">Uncharacterized protein</fullName>
    </submittedName>
</protein>
<evidence type="ECO:0000313" key="2">
    <source>
        <dbReference type="Proteomes" id="UP001634393"/>
    </source>
</evidence>
<reference evidence="1 2" key="1">
    <citation type="submission" date="2024-12" db="EMBL/GenBank/DDBJ databases">
        <title>The unique morphological basis and parallel evolutionary history of personate flowers in Penstemon.</title>
        <authorList>
            <person name="Depatie T.H."/>
            <person name="Wessinger C.A."/>
        </authorList>
    </citation>
    <scope>NUCLEOTIDE SEQUENCE [LARGE SCALE GENOMIC DNA]</scope>
    <source>
        <strain evidence="1">WTNN_2</strain>
        <tissue evidence="1">Leaf</tissue>
    </source>
</reference>
<evidence type="ECO:0000313" key="1">
    <source>
        <dbReference type="EMBL" id="KAL3813150.1"/>
    </source>
</evidence>
<accession>A0ABD3RUH1</accession>
<dbReference type="Proteomes" id="UP001634393">
    <property type="component" value="Unassembled WGS sequence"/>
</dbReference>
<comment type="caution">
    <text evidence="1">The sequence shown here is derived from an EMBL/GenBank/DDBJ whole genome shotgun (WGS) entry which is preliminary data.</text>
</comment>
<dbReference type="EMBL" id="JBJXBP010000008">
    <property type="protein sequence ID" value="KAL3813150.1"/>
    <property type="molecule type" value="Genomic_DNA"/>
</dbReference>
<name>A0ABD3RUH1_9LAMI</name>
<gene>
    <name evidence="1" type="ORF">ACJIZ3_014418</name>
</gene>
<dbReference type="AlphaFoldDB" id="A0ABD3RUH1"/>
<organism evidence="1 2">
    <name type="scientific">Penstemon smallii</name>
    <dbReference type="NCBI Taxonomy" id="265156"/>
    <lineage>
        <taxon>Eukaryota</taxon>
        <taxon>Viridiplantae</taxon>
        <taxon>Streptophyta</taxon>
        <taxon>Embryophyta</taxon>
        <taxon>Tracheophyta</taxon>
        <taxon>Spermatophyta</taxon>
        <taxon>Magnoliopsida</taxon>
        <taxon>eudicotyledons</taxon>
        <taxon>Gunneridae</taxon>
        <taxon>Pentapetalae</taxon>
        <taxon>asterids</taxon>
        <taxon>lamiids</taxon>
        <taxon>Lamiales</taxon>
        <taxon>Plantaginaceae</taxon>
        <taxon>Cheloneae</taxon>
        <taxon>Penstemon</taxon>
    </lineage>
</organism>
<sequence>METHNSSETIFRANKVDLPSCQPVNNTIKKYSSSKSNKSIRRGILTFGFGYIEFAMGSNEFRRFDEGFPCFAHGCESHQGFHRSPEVLLEYSR</sequence>
<proteinExistence type="predicted"/>